<evidence type="ECO:0000259" key="4">
    <source>
        <dbReference type="PROSITE" id="PS51462"/>
    </source>
</evidence>
<organism evidence="5 6">
    <name type="scientific">Butyricicoccus pullicaecorum</name>
    <dbReference type="NCBI Taxonomy" id="501571"/>
    <lineage>
        <taxon>Bacteria</taxon>
        <taxon>Bacillati</taxon>
        <taxon>Bacillota</taxon>
        <taxon>Clostridia</taxon>
        <taxon>Eubacteriales</taxon>
        <taxon>Butyricicoccaceae</taxon>
        <taxon>Butyricicoccus</taxon>
    </lineage>
</organism>
<reference evidence="6" key="1">
    <citation type="submission" date="2017-04" db="EMBL/GenBank/DDBJ databases">
        <title>Function of individual gut microbiota members based on whole genome sequencing of pure cultures obtained from chicken caecum.</title>
        <authorList>
            <person name="Medvecky M."/>
            <person name="Cejkova D."/>
            <person name="Polansky O."/>
            <person name="Karasova D."/>
            <person name="Kubasova T."/>
            <person name="Cizek A."/>
            <person name="Rychlik I."/>
        </authorList>
    </citation>
    <scope>NUCLEOTIDE SEQUENCE [LARGE SCALE GENOMIC DNA]</scope>
    <source>
        <strain evidence="6">An180</strain>
    </source>
</reference>
<dbReference type="PANTHER" id="PTHR34477:SF1">
    <property type="entry name" value="UPF0213 PROTEIN YHBQ"/>
    <property type="match status" value="1"/>
</dbReference>
<feature type="domain" description="Nudix hydrolase" evidence="4">
    <location>
        <begin position="111"/>
        <end position="251"/>
    </location>
</feature>
<evidence type="ECO:0008006" key="7">
    <source>
        <dbReference type="Google" id="ProtNLM"/>
    </source>
</evidence>
<dbReference type="PROSITE" id="PS50164">
    <property type="entry name" value="GIY_YIG"/>
    <property type="match status" value="1"/>
</dbReference>
<dbReference type="Gene3D" id="3.90.79.10">
    <property type="entry name" value="Nucleoside Triphosphate Pyrophosphohydrolase"/>
    <property type="match status" value="1"/>
</dbReference>
<sequence>MEYVYILECADGTLYTGWTNDLTARLAAHNSGRGAKYTRGRAPVKLAFSEVFDDRSEALGYEAALKKLTRTEKLNLIAGRRAADGEYLTVLDAQGRACGDQPRAVVHRQGLRHAVVHLWVLETQDGVPGVWLQRRALDRPLYPGRYDQAATGHIGAGEQPCEAIVREAREECGLVVDPDDLTMLDMPCHQRYARPDGGLDDEMAYVFLYDRKPGQAFAPGSEVIGMRWVSLAAFGHTLETGEPLIWPDGEALDVDGLACYHPAEWKAVKRWLTGQRG</sequence>
<dbReference type="InterPro" id="IPR050190">
    <property type="entry name" value="UPF0213_domain"/>
</dbReference>
<dbReference type="InterPro" id="IPR035901">
    <property type="entry name" value="GIY-YIG_endonuc_sf"/>
</dbReference>
<dbReference type="RefSeq" id="WP_087374200.1">
    <property type="nucleotide sequence ID" value="NZ_NFKK01000018.1"/>
</dbReference>
<dbReference type="GO" id="GO:0016787">
    <property type="term" value="F:hydrolase activity"/>
    <property type="evidence" value="ECO:0007669"/>
    <property type="project" value="UniProtKB-KW"/>
</dbReference>
<evidence type="ECO:0000313" key="5">
    <source>
        <dbReference type="EMBL" id="OUP51728.1"/>
    </source>
</evidence>
<dbReference type="InterPro" id="IPR015797">
    <property type="entry name" value="NUDIX_hydrolase-like_dom_sf"/>
</dbReference>
<evidence type="ECO:0000259" key="3">
    <source>
        <dbReference type="PROSITE" id="PS50164"/>
    </source>
</evidence>
<name>A0A1Y4L4Q4_9FIRM</name>
<comment type="caution">
    <text evidence="5">The sequence shown here is derived from an EMBL/GenBank/DDBJ whole genome shotgun (WGS) entry which is preliminary data.</text>
</comment>
<dbReference type="CDD" id="cd10456">
    <property type="entry name" value="GIY-YIG_UPF0213"/>
    <property type="match status" value="1"/>
</dbReference>
<dbReference type="CDD" id="cd04692">
    <property type="entry name" value="NUDIX_Hydrolase"/>
    <property type="match status" value="1"/>
</dbReference>
<keyword evidence="2" id="KW-0378">Hydrolase</keyword>
<dbReference type="PANTHER" id="PTHR34477">
    <property type="entry name" value="UPF0213 PROTEIN YHBQ"/>
    <property type="match status" value="1"/>
</dbReference>
<dbReference type="SUPFAM" id="SSF55811">
    <property type="entry name" value="Nudix"/>
    <property type="match status" value="1"/>
</dbReference>
<protein>
    <recommendedName>
        <fullName evidence="7">Nudix hydrolase domain-containing protein</fullName>
    </recommendedName>
</protein>
<dbReference type="Gene3D" id="3.40.1440.10">
    <property type="entry name" value="GIY-YIG endonuclease"/>
    <property type="match status" value="1"/>
</dbReference>
<evidence type="ECO:0000313" key="6">
    <source>
        <dbReference type="Proteomes" id="UP000195897"/>
    </source>
</evidence>
<dbReference type="Proteomes" id="UP000195897">
    <property type="component" value="Unassembled WGS sequence"/>
</dbReference>
<proteinExistence type="inferred from homology"/>
<comment type="similarity">
    <text evidence="1">Belongs to the UPF0213 family.</text>
</comment>
<evidence type="ECO:0000256" key="1">
    <source>
        <dbReference type="ARBA" id="ARBA00007435"/>
    </source>
</evidence>
<dbReference type="SUPFAM" id="SSF82771">
    <property type="entry name" value="GIY-YIG endonuclease"/>
    <property type="match status" value="1"/>
</dbReference>
<feature type="domain" description="GIY-YIG" evidence="3">
    <location>
        <begin position="1"/>
        <end position="76"/>
    </location>
</feature>
<dbReference type="InterPro" id="IPR000305">
    <property type="entry name" value="GIY-YIG_endonuc"/>
</dbReference>
<dbReference type="PROSITE" id="PS51462">
    <property type="entry name" value="NUDIX"/>
    <property type="match status" value="1"/>
</dbReference>
<dbReference type="AlphaFoldDB" id="A0A1Y4L4Q4"/>
<dbReference type="InterPro" id="IPR020084">
    <property type="entry name" value="NUDIX_hydrolase_CS"/>
</dbReference>
<dbReference type="PROSITE" id="PS00893">
    <property type="entry name" value="NUDIX_BOX"/>
    <property type="match status" value="1"/>
</dbReference>
<dbReference type="Pfam" id="PF01541">
    <property type="entry name" value="GIY-YIG"/>
    <property type="match status" value="1"/>
</dbReference>
<dbReference type="EMBL" id="NFKK01000018">
    <property type="protein sequence ID" value="OUP51728.1"/>
    <property type="molecule type" value="Genomic_DNA"/>
</dbReference>
<dbReference type="InterPro" id="IPR000086">
    <property type="entry name" value="NUDIX_hydrolase_dom"/>
</dbReference>
<accession>A0A1Y4L4Q4</accession>
<gene>
    <name evidence="5" type="ORF">B5F17_12130</name>
</gene>
<evidence type="ECO:0000256" key="2">
    <source>
        <dbReference type="ARBA" id="ARBA00022801"/>
    </source>
</evidence>
<dbReference type="Pfam" id="PF00293">
    <property type="entry name" value="NUDIX"/>
    <property type="match status" value="1"/>
</dbReference>